<dbReference type="InParanoid" id="H2ZDX3"/>
<name>H2ZDX3_CIOSA</name>
<accession>H2ZDX3</accession>
<dbReference type="Proteomes" id="UP000007875">
    <property type="component" value="Unassembled WGS sequence"/>
</dbReference>
<evidence type="ECO:0000256" key="1">
    <source>
        <dbReference type="SAM" id="MobiDB-lite"/>
    </source>
</evidence>
<sequence length="135" mass="14814">MVIQSKYNLEQKQYIPHEKSPSDPITPTLNEAPEENPKICLKIRRTKKSHHKSSRQEKRQATQPAEYGIVSSDDKPPGAGPIKLKISRLKSSAESFKVASLTTATSDVSKGDPGSVKVNQDQQKAEDAASAMIKT</sequence>
<feature type="region of interest" description="Disordered" evidence="1">
    <location>
        <begin position="102"/>
        <end position="135"/>
    </location>
</feature>
<dbReference type="AlphaFoldDB" id="H2ZDX3"/>
<protein>
    <submittedName>
        <fullName evidence="2">Uncharacterized protein</fullName>
    </submittedName>
</protein>
<dbReference type="HOGENOM" id="CLU_1890413_0_0_1"/>
<evidence type="ECO:0000313" key="2">
    <source>
        <dbReference type="Ensembl" id="ENSCSAVP00000015789.1"/>
    </source>
</evidence>
<keyword evidence="3" id="KW-1185">Reference proteome</keyword>
<dbReference type="Ensembl" id="ENSCSAVT00000015968.1">
    <property type="protein sequence ID" value="ENSCSAVP00000015789.1"/>
    <property type="gene ID" value="ENSCSAVG00000009279.1"/>
</dbReference>
<proteinExistence type="predicted"/>
<reference evidence="2" key="3">
    <citation type="submission" date="2025-09" db="UniProtKB">
        <authorList>
            <consortium name="Ensembl"/>
        </authorList>
    </citation>
    <scope>IDENTIFICATION</scope>
</reference>
<organism evidence="2 3">
    <name type="scientific">Ciona savignyi</name>
    <name type="common">Pacific transparent sea squirt</name>
    <dbReference type="NCBI Taxonomy" id="51511"/>
    <lineage>
        <taxon>Eukaryota</taxon>
        <taxon>Metazoa</taxon>
        <taxon>Chordata</taxon>
        <taxon>Tunicata</taxon>
        <taxon>Ascidiacea</taxon>
        <taxon>Phlebobranchia</taxon>
        <taxon>Cionidae</taxon>
        <taxon>Ciona</taxon>
    </lineage>
</organism>
<reference evidence="3" key="1">
    <citation type="submission" date="2003-08" db="EMBL/GenBank/DDBJ databases">
        <authorList>
            <person name="Birren B."/>
            <person name="Nusbaum C."/>
            <person name="Abebe A."/>
            <person name="Abouelleil A."/>
            <person name="Adekoya E."/>
            <person name="Ait-zahra M."/>
            <person name="Allen N."/>
            <person name="Allen T."/>
            <person name="An P."/>
            <person name="Anderson M."/>
            <person name="Anderson S."/>
            <person name="Arachchi H."/>
            <person name="Armbruster J."/>
            <person name="Bachantsang P."/>
            <person name="Baldwin J."/>
            <person name="Barry A."/>
            <person name="Bayul T."/>
            <person name="Blitshsteyn B."/>
            <person name="Bloom T."/>
            <person name="Blye J."/>
            <person name="Boguslavskiy L."/>
            <person name="Borowsky M."/>
            <person name="Boukhgalter B."/>
            <person name="Brunache A."/>
            <person name="Butler J."/>
            <person name="Calixte N."/>
            <person name="Calvo S."/>
            <person name="Camarata J."/>
            <person name="Campo K."/>
            <person name="Chang J."/>
            <person name="Cheshatsang Y."/>
            <person name="Citroen M."/>
            <person name="Collymore A."/>
            <person name="Considine T."/>
            <person name="Cook A."/>
            <person name="Cooke P."/>
            <person name="Corum B."/>
            <person name="Cuomo C."/>
            <person name="David R."/>
            <person name="Dawoe T."/>
            <person name="Degray S."/>
            <person name="Dodge S."/>
            <person name="Dooley K."/>
            <person name="Dorje P."/>
            <person name="Dorjee K."/>
            <person name="Dorris L."/>
            <person name="Duffey N."/>
            <person name="Dupes A."/>
            <person name="Elkins T."/>
            <person name="Engels R."/>
            <person name="Erickson J."/>
            <person name="Farina A."/>
            <person name="Faro S."/>
            <person name="Ferreira P."/>
            <person name="Fischer H."/>
            <person name="Fitzgerald M."/>
            <person name="Foley K."/>
            <person name="Gage D."/>
            <person name="Galagan J."/>
            <person name="Gearin G."/>
            <person name="Gnerre S."/>
            <person name="Gnirke A."/>
            <person name="Goyette A."/>
            <person name="Graham J."/>
            <person name="Grandbois E."/>
            <person name="Gyaltsen K."/>
            <person name="Hafez N."/>
            <person name="Hagopian D."/>
            <person name="Hagos B."/>
            <person name="Hall J."/>
            <person name="Hatcher B."/>
            <person name="Heller A."/>
            <person name="Higgins H."/>
            <person name="Honan T."/>
            <person name="Horn A."/>
            <person name="Houde N."/>
            <person name="Hughes L."/>
            <person name="Hulme W."/>
            <person name="Husby E."/>
            <person name="Iliev I."/>
            <person name="Jaffe D."/>
            <person name="Jones C."/>
            <person name="Kamal M."/>
            <person name="Kamat A."/>
            <person name="Kamvysselis M."/>
            <person name="Karlsson E."/>
            <person name="Kells C."/>
            <person name="Kieu A."/>
            <person name="Kisner P."/>
            <person name="Kodira C."/>
            <person name="Kulbokas E."/>
            <person name="Labutti K."/>
            <person name="Lama D."/>
            <person name="Landers T."/>
            <person name="Leger J."/>
            <person name="Levine S."/>
            <person name="Lewis D."/>
            <person name="Lewis T."/>
            <person name="Lindblad-toh K."/>
            <person name="Liu X."/>
            <person name="Lokyitsang T."/>
            <person name="Lokyitsang Y."/>
            <person name="Lucien O."/>
            <person name="Lui A."/>
            <person name="Ma L.J."/>
            <person name="Mabbitt R."/>
            <person name="Macdonald J."/>
            <person name="Maclean C."/>
            <person name="Major J."/>
            <person name="Manning J."/>
            <person name="Marabella R."/>
            <person name="Maru K."/>
            <person name="Matthews C."/>
            <person name="Mauceli E."/>
            <person name="Mccarthy M."/>
            <person name="Mcdonough S."/>
            <person name="Mcghee T."/>
            <person name="Meldrim J."/>
            <person name="Meneus L."/>
            <person name="Mesirov J."/>
            <person name="Mihalev A."/>
            <person name="Mihova T."/>
            <person name="Mikkelsen T."/>
            <person name="Mlenga V."/>
            <person name="Moru K."/>
            <person name="Mozes J."/>
            <person name="Mulrain L."/>
            <person name="Munson G."/>
            <person name="Naylor J."/>
            <person name="Newes C."/>
            <person name="Nguyen C."/>
            <person name="Nguyen N."/>
            <person name="Nguyen T."/>
            <person name="Nicol R."/>
            <person name="Nielsen C."/>
            <person name="Nizzari M."/>
            <person name="Norbu C."/>
            <person name="Norbu N."/>
            <person name="O'donnell P."/>
            <person name="Okoawo O."/>
            <person name="O'leary S."/>
            <person name="Omotosho B."/>
            <person name="O'neill K."/>
            <person name="Osman S."/>
            <person name="Parker S."/>
            <person name="Perrin D."/>
            <person name="Phunkhang P."/>
            <person name="Piqani B."/>
            <person name="Purcell S."/>
            <person name="Rachupka T."/>
            <person name="Ramasamy U."/>
            <person name="Rameau R."/>
            <person name="Ray V."/>
            <person name="Raymond C."/>
            <person name="Retta R."/>
            <person name="Richardson S."/>
            <person name="Rise C."/>
            <person name="Rodriguez J."/>
            <person name="Rogers J."/>
            <person name="Rogov P."/>
            <person name="Rutman M."/>
            <person name="Schupbach R."/>
            <person name="Seaman C."/>
            <person name="Settipalli S."/>
            <person name="Sharpe T."/>
            <person name="Sheridan J."/>
            <person name="Sherpa N."/>
            <person name="Shi J."/>
            <person name="Smirnov S."/>
            <person name="Smith C."/>
            <person name="Sougnez C."/>
            <person name="Spencer B."/>
            <person name="Stalker J."/>
            <person name="Stange-thomann N."/>
            <person name="Stavropoulos S."/>
            <person name="Stetson K."/>
            <person name="Stone C."/>
            <person name="Stone S."/>
            <person name="Stubbs M."/>
            <person name="Talamas J."/>
            <person name="Tchuinga P."/>
            <person name="Tenzing P."/>
            <person name="Tesfaye S."/>
            <person name="Theodore J."/>
            <person name="Thoulutsang Y."/>
            <person name="Topham K."/>
            <person name="Towey S."/>
            <person name="Tsamla T."/>
            <person name="Tsomo N."/>
            <person name="Vallee D."/>
            <person name="Vassiliev H."/>
            <person name="Venkataraman V."/>
            <person name="Vinson J."/>
            <person name="Vo A."/>
            <person name="Wade C."/>
            <person name="Wang S."/>
            <person name="Wangchuk T."/>
            <person name="Wangdi T."/>
            <person name="Whittaker C."/>
            <person name="Wilkinson J."/>
            <person name="Wu Y."/>
            <person name="Wyman D."/>
            <person name="Yadav S."/>
            <person name="Yang S."/>
            <person name="Yang X."/>
            <person name="Yeager S."/>
            <person name="Yee E."/>
            <person name="Young G."/>
            <person name="Zainoun J."/>
            <person name="Zembeck L."/>
            <person name="Zimmer A."/>
            <person name="Zody M."/>
            <person name="Lander E."/>
        </authorList>
    </citation>
    <scope>NUCLEOTIDE SEQUENCE [LARGE SCALE GENOMIC DNA]</scope>
</reference>
<feature type="compositionally biased region" description="Polar residues" evidence="1">
    <location>
        <begin position="1"/>
        <end position="11"/>
    </location>
</feature>
<reference evidence="2" key="2">
    <citation type="submission" date="2025-08" db="UniProtKB">
        <authorList>
            <consortium name="Ensembl"/>
        </authorList>
    </citation>
    <scope>IDENTIFICATION</scope>
</reference>
<evidence type="ECO:0000313" key="3">
    <source>
        <dbReference type="Proteomes" id="UP000007875"/>
    </source>
</evidence>
<feature type="region of interest" description="Disordered" evidence="1">
    <location>
        <begin position="1"/>
        <end position="83"/>
    </location>
</feature>
<feature type="compositionally biased region" description="Basic residues" evidence="1">
    <location>
        <begin position="41"/>
        <end position="53"/>
    </location>
</feature>